<dbReference type="Ensembl" id="ENSEBUT00000002013.1">
    <property type="protein sequence ID" value="ENSEBUP00000001680.1"/>
    <property type="gene ID" value="ENSEBUG00000001363.1"/>
</dbReference>
<organism evidence="18 19">
    <name type="scientific">Eptatretus burgeri</name>
    <name type="common">Inshore hagfish</name>
    <dbReference type="NCBI Taxonomy" id="7764"/>
    <lineage>
        <taxon>Eukaryota</taxon>
        <taxon>Metazoa</taxon>
        <taxon>Chordata</taxon>
        <taxon>Craniata</taxon>
        <taxon>Vertebrata</taxon>
        <taxon>Cyclostomata</taxon>
        <taxon>Myxini</taxon>
        <taxon>Myxiniformes</taxon>
        <taxon>Myxinidae</taxon>
        <taxon>Eptatretinae</taxon>
        <taxon>Eptatretus</taxon>
    </lineage>
</organism>
<evidence type="ECO:0000256" key="12">
    <source>
        <dbReference type="ARBA" id="ARBA00023212"/>
    </source>
</evidence>
<evidence type="ECO:0000256" key="14">
    <source>
        <dbReference type="ARBA" id="ARBA00023242"/>
    </source>
</evidence>
<evidence type="ECO:0000256" key="5">
    <source>
        <dbReference type="ARBA" id="ARBA00004514"/>
    </source>
</evidence>
<protein>
    <recommendedName>
        <fullName evidence="8">Folliculin</fullName>
    </recommendedName>
</protein>
<dbReference type="GO" id="GO:1904263">
    <property type="term" value="P:positive regulation of TORC1 signaling"/>
    <property type="evidence" value="ECO:0007669"/>
    <property type="project" value="TreeGrafter"/>
</dbReference>
<dbReference type="Ensembl" id="ENSEBUT00000001947.1">
    <property type="protein sequence ID" value="ENSEBUP00000001617.1"/>
    <property type="gene ID" value="ENSEBUG00000001363.1"/>
</dbReference>
<keyword evidence="11" id="KW-0472">Membrane</keyword>
<dbReference type="PROSITE" id="PS51834">
    <property type="entry name" value="DENN_FLCN_SMCR8"/>
    <property type="match status" value="1"/>
</dbReference>
<sequence>MNAIVALCHFCELHGPRTLFCTQALHSPYPTPMQPPHCVRSSIALDSDALCGVGNGLGAKCEEGLVLQSEGDVDKGLQMRQAASKGVTPQASDMCEGCQSLPAGHCGFVSRDTESGIVYVSQQLPTRPELCEMLRQGCVRSLSCEVYEEHVGPVFFGDEQHGYVLTHTFYIRDGLARGLRRLYSLLMLMADRTFLVSCWPFLLARLRCLIVELQTRANVVFEAEQAEVRQRALRMNSAFVPGAARSLPLLTQHHDLWAAMHTSFTWLLKACASRLTERCLEGAPTEDTIVEMEKQLEREEEARLRAHSLADDGEHAADGNKFETTTTGDSTETLTSLSEGHEQLLPSCPLPGEGSWGPSEGGFQSLRQMRQVLGPAWFRVVAWHVLLGNQVIWRGEKESLIRSAFVLLETLLPSGCVRTIPYSKMYQDAYRCNFLGIESHVSLPPHITASELYVLVDIRTRRTAEACCTGVGTERDSAPWDNRDTRSRNERTLLWRCCDFTVSCGCPGVSEHGPTVLNKLEAALENESLSTAVVERCLVCLKEEWMNKVKVLFKFTKVEQRSHEDTQRLLSLLGAQDDANVRLLKFWVTGLSKAYRSHLLAASRAMANS</sequence>
<keyword evidence="12" id="KW-0206">Cytoskeleton</keyword>
<dbReference type="GO" id="GO:0000122">
    <property type="term" value="P:negative regulation of transcription by RNA polymerase II"/>
    <property type="evidence" value="ECO:0007669"/>
    <property type="project" value="TreeGrafter"/>
</dbReference>
<dbReference type="GO" id="GO:0005819">
    <property type="term" value="C:spindle"/>
    <property type="evidence" value="ECO:0007669"/>
    <property type="project" value="UniProtKB-SubCell"/>
</dbReference>
<dbReference type="InterPro" id="IPR037521">
    <property type="entry name" value="FLCN/SMCR8_DENN"/>
</dbReference>
<dbReference type="PANTHER" id="PTHR31441:SF2">
    <property type="entry name" value="FOLLICULIN"/>
    <property type="match status" value="1"/>
</dbReference>
<evidence type="ECO:0000256" key="11">
    <source>
        <dbReference type="ARBA" id="ARBA00023136"/>
    </source>
</evidence>
<dbReference type="GO" id="GO:0005634">
    <property type="term" value="C:nucleus"/>
    <property type="evidence" value="ECO:0007669"/>
    <property type="project" value="UniProtKB-SubCell"/>
</dbReference>
<dbReference type="InterPro" id="IPR044886">
    <property type="entry name" value="FLCN_DENN_C_sf"/>
</dbReference>
<evidence type="ECO:0000256" key="1">
    <source>
        <dbReference type="ARBA" id="ARBA00004123"/>
    </source>
</evidence>
<evidence type="ECO:0000256" key="3">
    <source>
        <dbReference type="ARBA" id="ARBA00004186"/>
    </source>
</evidence>
<dbReference type="InterPro" id="IPR032035">
    <property type="entry name" value="Folliculin_DENN"/>
</dbReference>
<dbReference type="Gene3D" id="3.40.50.12430">
    <property type="match status" value="1"/>
</dbReference>
<evidence type="ECO:0000256" key="2">
    <source>
        <dbReference type="ARBA" id="ARBA00004138"/>
    </source>
</evidence>
<dbReference type="GO" id="GO:0005765">
    <property type="term" value="C:lysosomal membrane"/>
    <property type="evidence" value="ECO:0007669"/>
    <property type="project" value="UniProtKB-SubCell"/>
</dbReference>
<evidence type="ECO:0000313" key="19">
    <source>
        <dbReference type="Proteomes" id="UP000694388"/>
    </source>
</evidence>
<evidence type="ECO:0000256" key="6">
    <source>
        <dbReference type="ARBA" id="ARBA00004656"/>
    </source>
</evidence>
<dbReference type="InterPro" id="IPR021713">
    <property type="entry name" value="Folliculin"/>
</dbReference>
<feature type="domain" description="UDENN FLCN/SMCR8-type" evidence="17">
    <location>
        <begin position="99"/>
        <end position="592"/>
    </location>
</feature>
<dbReference type="Gene3D" id="1.10.10.1730">
    <property type="entry name" value="Folliculin"/>
    <property type="match status" value="1"/>
</dbReference>
<dbReference type="InterPro" id="IPR037520">
    <property type="entry name" value="Folliculin/SMCR8_longin"/>
</dbReference>
<keyword evidence="10" id="KW-0963">Cytoplasm</keyword>
<evidence type="ECO:0000256" key="16">
    <source>
        <dbReference type="SAM" id="MobiDB-lite"/>
    </source>
</evidence>
<dbReference type="GO" id="GO:0005813">
    <property type="term" value="C:centrosome"/>
    <property type="evidence" value="ECO:0007669"/>
    <property type="project" value="UniProtKB-SubCell"/>
</dbReference>
<keyword evidence="14" id="KW-0539">Nucleus</keyword>
<dbReference type="GO" id="GO:0005829">
    <property type="term" value="C:cytosol"/>
    <property type="evidence" value="ECO:0007669"/>
    <property type="project" value="UniProtKB-SubCell"/>
</dbReference>
<dbReference type="Pfam" id="PF11704">
    <property type="entry name" value="Folliculin"/>
    <property type="match status" value="1"/>
</dbReference>
<evidence type="ECO:0000256" key="10">
    <source>
        <dbReference type="ARBA" id="ARBA00022490"/>
    </source>
</evidence>
<accession>A0A8C4N3K6</accession>
<evidence type="ECO:0000256" key="7">
    <source>
        <dbReference type="ARBA" id="ARBA00009987"/>
    </source>
</evidence>
<dbReference type="GO" id="GO:0030511">
    <property type="term" value="P:positive regulation of transforming growth factor beta receptor signaling pathway"/>
    <property type="evidence" value="ECO:0007669"/>
    <property type="project" value="TreeGrafter"/>
</dbReference>
<evidence type="ECO:0000313" key="18">
    <source>
        <dbReference type="Ensembl" id="ENSEBUP00000001680.1"/>
    </source>
</evidence>
<dbReference type="GO" id="GO:0005096">
    <property type="term" value="F:GTPase activator activity"/>
    <property type="evidence" value="ECO:0007669"/>
    <property type="project" value="UniProtKB-KW"/>
</dbReference>
<keyword evidence="9" id="KW-0343">GTPase activation</keyword>
<reference evidence="18" key="1">
    <citation type="submission" date="2025-05" db="UniProtKB">
        <authorList>
            <consortium name="Ensembl"/>
        </authorList>
    </citation>
    <scope>IDENTIFICATION</scope>
</reference>
<evidence type="ECO:0000256" key="13">
    <source>
        <dbReference type="ARBA" id="ARBA00023228"/>
    </source>
</evidence>
<evidence type="ECO:0000256" key="9">
    <source>
        <dbReference type="ARBA" id="ARBA00022468"/>
    </source>
</evidence>
<evidence type="ECO:0000256" key="4">
    <source>
        <dbReference type="ARBA" id="ARBA00004300"/>
    </source>
</evidence>
<dbReference type="PANTHER" id="PTHR31441">
    <property type="entry name" value="FOLLICULIN FAMILY MEMBER"/>
    <property type="match status" value="1"/>
</dbReference>
<dbReference type="GO" id="GO:0005929">
    <property type="term" value="C:cilium"/>
    <property type="evidence" value="ECO:0007669"/>
    <property type="project" value="UniProtKB-SubCell"/>
</dbReference>
<dbReference type="OMA" id="LWASLHC"/>
<evidence type="ECO:0000259" key="17">
    <source>
        <dbReference type="PROSITE" id="PS51834"/>
    </source>
</evidence>
<proteinExistence type="inferred from homology"/>
<evidence type="ECO:0000256" key="8">
    <source>
        <dbReference type="ARBA" id="ARBA00021824"/>
    </source>
</evidence>
<feature type="compositionally biased region" description="Low complexity" evidence="16">
    <location>
        <begin position="323"/>
        <end position="338"/>
    </location>
</feature>
<keyword evidence="19" id="KW-1185">Reference proteome</keyword>
<comment type="similarity">
    <text evidence="7">Belongs to the folliculin family.</text>
</comment>
<name>A0A8C4N3K6_EPTBU</name>
<dbReference type="Pfam" id="PF16692">
    <property type="entry name" value="Folliculin_C"/>
    <property type="match status" value="1"/>
</dbReference>
<feature type="compositionally biased region" description="Basic and acidic residues" evidence="16">
    <location>
        <begin position="309"/>
        <end position="321"/>
    </location>
</feature>
<keyword evidence="13" id="KW-0458">Lysosome</keyword>
<evidence type="ECO:0000256" key="15">
    <source>
        <dbReference type="ARBA" id="ARBA00023273"/>
    </source>
</evidence>
<dbReference type="Proteomes" id="UP000694388">
    <property type="component" value="Unplaced"/>
</dbReference>
<comment type="subcellular location">
    <subcellularLocation>
        <location evidence="2">Cell projection</location>
        <location evidence="2">Cilium</location>
    </subcellularLocation>
    <subcellularLocation>
        <location evidence="4">Cytoplasm</location>
        <location evidence="4">Cytoskeleton</location>
        <location evidence="4">Microtubule organizing center</location>
        <location evidence="4">Centrosome</location>
    </subcellularLocation>
    <subcellularLocation>
        <location evidence="3">Cytoplasm</location>
        <location evidence="3">Cytoskeleton</location>
        <location evidence="3">Spindle</location>
    </subcellularLocation>
    <subcellularLocation>
        <location evidence="5">Cytoplasm</location>
        <location evidence="5">Cytosol</location>
    </subcellularLocation>
    <subcellularLocation>
        <location evidence="6">Lysosome membrane</location>
    </subcellularLocation>
    <subcellularLocation>
        <location evidence="1">Nucleus</location>
    </subcellularLocation>
</comment>
<dbReference type="AlphaFoldDB" id="A0A8C4N3K6"/>
<dbReference type="GeneTree" id="ENSGT00390000009864"/>
<feature type="region of interest" description="Disordered" evidence="16">
    <location>
        <begin position="309"/>
        <end position="338"/>
    </location>
</feature>
<keyword evidence="15" id="KW-0966">Cell projection</keyword>